<dbReference type="GO" id="GO:0008299">
    <property type="term" value="P:isoprenoid biosynthetic process"/>
    <property type="evidence" value="ECO:0007669"/>
    <property type="project" value="InterPro"/>
</dbReference>
<sequence>MLGPSERVAAVLLAGGSGKRMGATDSKGKPMPKQFLELDGKSVLQLSIELLQRVEGLAKLVVVLAPEFRTLDFVAAAADADERIVFAPPGAERQNSVENGLAMVDDSCTLVAVHDAARPLVTLDEIHRCLDDAAEHGAAVLAVPMKATVKESQDGEFVKRTLDRKTLWEIHTPQVVRPEILREGFRQCNENNLEVTDDVSVVEQIGKPVKITLGEYTNLKLTTPEDIVIAKEILKSRAA</sequence>
<dbReference type="InterPro" id="IPR029044">
    <property type="entry name" value="Nucleotide-diphossugar_trans"/>
</dbReference>
<dbReference type="Gene3D" id="3.90.550.10">
    <property type="entry name" value="Spore Coat Polysaccharide Biosynthesis Protein SpsA, Chain A"/>
    <property type="match status" value="1"/>
</dbReference>
<keyword evidence="3" id="KW-0548">Nucleotidyltransferase</keyword>
<accession>A0A7S3TVA7</accession>
<evidence type="ECO:0000313" key="5">
    <source>
        <dbReference type="EMBL" id="CAE0595316.1"/>
    </source>
</evidence>
<dbReference type="InterPro" id="IPR050088">
    <property type="entry name" value="IspD/TarI_cytidylyltransf_bact"/>
</dbReference>
<dbReference type="AlphaFoldDB" id="A0A7S3TVA7"/>
<comment type="similarity">
    <text evidence="1">Belongs to the IspD/TarI cytidylyltransferase family. IspD subfamily.</text>
</comment>
<evidence type="ECO:0000256" key="4">
    <source>
        <dbReference type="ARBA" id="ARBA00069967"/>
    </source>
</evidence>
<dbReference type="HAMAP" id="MF_00108">
    <property type="entry name" value="IspD"/>
    <property type="match status" value="1"/>
</dbReference>
<dbReference type="InterPro" id="IPR034683">
    <property type="entry name" value="IspD/TarI"/>
</dbReference>
<dbReference type="PANTHER" id="PTHR32125:SF4">
    <property type="entry name" value="2-C-METHYL-D-ERYTHRITOL 4-PHOSPHATE CYTIDYLYLTRANSFERASE, CHLOROPLASTIC"/>
    <property type="match status" value="1"/>
</dbReference>
<reference evidence="5" key="1">
    <citation type="submission" date="2021-01" db="EMBL/GenBank/DDBJ databases">
        <authorList>
            <person name="Corre E."/>
            <person name="Pelletier E."/>
            <person name="Niang G."/>
            <person name="Scheremetjew M."/>
            <person name="Finn R."/>
            <person name="Kale V."/>
            <person name="Holt S."/>
            <person name="Cochrane G."/>
            <person name="Meng A."/>
            <person name="Brown T."/>
            <person name="Cohen L."/>
        </authorList>
    </citation>
    <scope>NUCLEOTIDE SEQUENCE</scope>
    <source>
        <strain evidence="5">SPMC142</strain>
    </source>
</reference>
<evidence type="ECO:0000256" key="1">
    <source>
        <dbReference type="ARBA" id="ARBA00009789"/>
    </source>
</evidence>
<dbReference type="SUPFAM" id="SSF53448">
    <property type="entry name" value="Nucleotide-diphospho-sugar transferases"/>
    <property type="match status" value="1"/>
</dbReference>
<protein>
    <recommendedName>
        <fullName evidence="4">2-C-methyl-D-erythritol 4-phosphate cytidylyltransferase, chloroplastic</fullName>
    </recommendedName>
</protein>
<proteinExistence type="inferred from homology"/>
<gene>
    <name evidence="5" type="ORF">SACU0126_LOCUS30844</name>
</gene>
<dbReference type="EMBL" id="HBIQ01096850">
    <property type="protein sequence ID" value="CAE0595316.1"/>
    <property type="molecule type" value="Transcribed_RNA"/>
</dbReference>
<evidence type="ECO:0000256" key="3">
    <source>
        <dbReference type="ARBA" id="ARBA00022695"/>
    </source>
</evidence>
<dbReference type="FunFam" id="3.90.550.10:FF:000003">
    <property type="entry name" value="2-C-methyl-D-erythritol 4-phosphate cytidylyltransferase"/>
    <property type="match status" value="1"/>
</dbReference>
<evidence type="ECO:0000256" key="2">
    <source>
        <dbReference type="ARBA" id="ARBA00022679"/>
    </source>
</evidence>
<organism evidence="5">
    <name type="scientific">Strombidinopsis acuminata</name>
    <dbReference type="NCBI Taxonomy" id="141414"/>
    <lineage>
        <taxon>Eukaryota</taxon>
        <taxon>Sar</taxon>
        <taxon>Alveolata</taxon>
        <taxon>Ciliophora</taxon>
        <taxon>Intramacronucleata</taxon>
        <taxon>Spirotrichea</taxon>
        <taxon>Choreotrichia</taxon>
        <taxon>Choreotrichida</taxon>
        <taxon>Strombidinopsidae</taxon>
        <taxon>Strombidinopsis</taxon>
    </lineage>
</organism>
<dbReference type="GO" id="GO:0050518">
    <property type="term" value="F:2-C-methyl-D-erythritol 4-phosphate cytidylyltransferase activity"/>
    <property type="evidence" value="ECO:0007669"/>
    <property type="project" value="InterPro"/>
</dbReference>
<name>A0A7S3TVA7_9SPIT</name>
<dbReference type="NCBIfam" id="TIGR00453">
    <property type="entry name" value="ispD"/>
    <property type="match status" value="1"/>
</dbReference>
<dbReference type="InterPro" id="IPR001228">
    <property type="entry name" value="IspD"/>
</dbReference>
<dbReference type="Pfam" id="PF01128">
    <property type="entry name" value="IspD"/>
    <property type="match status" value="1"/>
</dbReference>
<keyword evidence="2" id="KW-0808">Transferase</keyword>
<dbReference type="PANTHER" id="PTHR32125">
    <property type="entry name" value="2-C-METHYL-D-ERYTHRITOL 4-PHOSPHATE CYTIDYLYLTRANSFERASE, CHLOROPLASTIC"/>
    <property type="match status" value="1"/>
</dbReference>
<dbReference type="CDD" id="cd02516">
    <property type="entry name" value="CDP-ME_synthetase"/>
    <property type="match status" value="1"/>
</dbReference>